<dbReference type="PRINTS" id="PR00397">
    <property type="entry name" value="SIROHAEM"/>
</dbReference>
<feature type="region of interest" description="Disordered" evidence="13">
    <location>
        <begin position="1"/>
        <end position="24"/>
    </location>
</feature>
<dbReference type="Gene3D" id="3.30.413.10">
    <property type="entry name" value="Sulfite Reductase Hemoprotein, domain 1"/>
    <property type="match status" value="2"/>
</dbReference>
<dbReference type="Gene3D" id="3.90.480.20">
    <property type="match status" value="1"/>
</dbReference>
<name>A0A482KHT8_HAELA</name>
<evidence type="ECO:0000256" key="5">
    <source>
        <dbReference type="ARBA" id="ARBA00022617"/>
    </source>
</evidence>
<dbReference type="PROSITE" id="PS00365">
    <property type="entry name" value="NIR_SIR"/>
    <property type="match status" value="1"/>
</dbReference>
<dbReference type="Pfam" id="PF01077">
    <property type="entry name" value="NIR_SIR"/>
    <property type="match status" value="2"/>
</dbReference>
<comment type="cofactor">
    <cofactor evidence="1">
        <name>siroheme</name>
        <dbReference type="ChEBI" id="CHEBI:60052"/>
    </cofactor>
</comment>
<dbReference type="Pfam" id="PF03460">
    <property type="entry name" value="NIR_SIR_ferr"/>
    <property type="match status" value="2"/>
</dbReference>
<dbReference type="InterPro" id="IPR006067">
    <property type="entry name" value="NO2/SO3_Rdtase_4Fe4S_dom"/>
</dbReference>
<dbReference type="EMBL" id="MH681656">
    <property type="protein sequence ID" value="QBQ03924.1"/>
    <property type="molecule type" value="Genomic_DNA"/>
</dbReference>
<evidence type="ECO:0000313" key="16">
    <source>
        <dbReference type="EMBL" id="QBQ03924.1"/>
    </source>
</evidence>
<dbReference type="InterPro" id="IPR045854">
    <property type="entry name" value="NO2/SO3_Rdtase_4Fe4S_sf"/>
</dbReference>
<evidence type="ECO:0000256" key="8">
    <source>
        <dbReference type="ARBA" id="ARBA00023004"/>
    </source>
</evidence>
<dbReference type="GO" id="GO:0048307">
    <property type="term" value="F:ferredoxin-nitrite reductase activity"/>
    <property type="evidence" value="ECO:0007669"/>
    <property type="project" value="UniProtKB-EC"/>
</dbReference>
<feature type="domain" description="Nitrite/sulphite reductase 4Fe-4S" evidence="14">
    <location>
        <begin position="203"/>
        <end position="361"/>
    </location>
</feature>
<feature type="domain" description="Nitrite/Sulfite reductase ferredoxin-like" evidence="15">
    <location>
        <begin position="388"/>
        <end position="452"/>
    </location>
</feature>
<evidence type="ECO:0000256" key="6">
    <source>
        <dbReference type="ARBA" id="ARBA00022723"/>
    </source>
</evidence>
<evidence type="ECO:0000256" key="11">
    <source>
        <dbReference type="ARBA" id="ARBA00040459"/>
    </source>
</evidence>
<evidence type="ECO:0000259" key="14">
    <source>
        <dbReference type="Pfam" id="PF01077"/>
    </source>
</evidence>
<dbReference type="GO" id="GO:0046872">
    <property type="term" value="F:metal ion binding"/>
    <property type="evidence" value="ECO:0007669"/>
    <property type="project" value="UniProtKB-KW"/>
</dbReference>
<reference evidence="16" key="1">
    <citation type="submission" date="2018-07" db="EMBL/GenBank/DDBJ databases">
        <authorList>
            <person name="Shi J.W."/>
            <person name="Zang X.N."/>
        </authorList>
    </citation>
    <scope>NUCLEOTIDE SEQUENCE</scope>
</reference>
<evidence type="ECO:0000256" key="2">
    <source>
        <dbReference type="ARBA" id="ARBA00005096"/>
    </source>
</evidence>
<evidence type="ECO:0000256" key="9">
    <source>
        <dbReference type="ARBA" id="ARBA00023014"/>
    </source>
</evidence>
<dbReference type="InterPro" id="IPR051329">
    <property type="entry name" value="NIR_SIR_4Fe-4S"/>
</dbReference>
<dbReference type="EC" id="1.7.7.1" evidence="10"/>
<evidence type="ECO:0000256" key="1">
    <source>
        <dbReference type="ARBA" id="ARBA00001929"/>
    </source>
</evidence>
<dbReference type="GO" id="GO:0020037">
    <property type="term" value="F:heme binding"/>
    <property type="evidence" value="ECO:0007669"/>
    <property type="project" value="InterPro"/>
</dbReference>
<dbReference type="SMR" id="A0A482KHT8"/>
<keyword evidence="4" id="KW-0004">4Fe-4S</keyword>
<organism evidence="16">
    <name type="scientific">Haematococcus lacustris</name>
    <name type="common">Green alga</name>
    <name type="synonym">Haematococcus pluvialis</name>
    <dbReference type="NCBI Taxonomy" id="44745"/>
    <lineage>
        <taxon>Eukaryota</taxon>
        <taxon>Viridiplantae</taxon>
        <taxon>Chlorophyta</taxon>
        <taxon>core chlorophytes</taxon>
        <taxon>Chlorophyceae</taxon>
        <taxon>CS clade</taxon>
        <taxon>Chlamydomonadales</taxon>
        <taxon>Haematococcaceae</taxon>
        <taxon>Haematococcus</taxon>
    </lineage>
</organism>
<keyword evidence="5" id="KW-0349">Heme</keyword>
<evidence type="ECO:0000256" key="3">
    <source>
        <dbReference type="ARBA" id="ARBA00010429"/>
    </source>
</evidence>
<feature type="domain" description="Nitrite/Sulfite reductase ferredoxin-like" evidence="15">
    <location>
        <begin position="128"/>
        <end position="193"/>
    </location>
</feature>
<keyword evidence="9" id="KW-0411">Iron-sulfur</keyword>
<evidence type="ECO:0000256" key="13">
    <source>
        <dbReference type="SAM" id="MobiDB-lite"/>
    </source>
</evidence>
<dbReference type="PANTHER" id="PTHR32439:SF0">
    <property type="entry name" value="FERREDOXIN--NITRITE REDUCTASE, CHLOROPLASTIC"/>
    <property type="match status" value="1"/>
</dbReference>
<evidence type="ECO:0000256" key="4">
    <source>
        <dbReference type="ARBA" id="ARBA00022485"/>
    </source>
</evidence>
<dbReference type="SUPFAM" id="SSF55124">
    <property type="entry name" value="Nitrite/Sulfite reductase N-terminal domain-like"/>
    <property type="match status" value="2"/>
</dbReference>
<keyword evidence="6" id="KW-0479">Metal-binding</keyword>
<comment type="pathway">
    <text evidence="2">Nitrogen metabolism; nitrate reduction (assimilation).</text>
</comment>
<dbReference type="InterPro" id="IPR036136">
    <property type="entry name" value="Nit/Sulf_reduc_fer-like_dom_sf"/>
</dbReference>
<evidence type="ECO:0000256" key="12">
    <source>
        <dbReference type="ARBA" id="ARBA00048538"/>
    </source>
</evidence>
<evidence type="ECO:0000259" key="15">
    <source>
        <dbReference type="Pfam" id="PF03460"/>
    </source>
</evidence>
<dbReference type="GO" id="GO:0051539">
    <property type="term" value="F:4 iron, 4 sulfur cluster binding"/>
    <property type="evidence" value="ECO:0007669"/>
    <property type="project" value="UniProtKB-KW"/>
</dbReference>
<accession>A0A482KHT8</accession>
<dbReference type="PANTHER" id="PTHR32439">
    <property type="entry name" value="FERREDOXIN--NITRITE REDUCTASE, CHLOROPLASTIC"/>
    <property type="match status" value="1"/>
</dbReference>
<dbReference type="InterPro" id="IPR006066">
    <property type="entry name" value="NO2/SO3_Rdtase_FeS/sirohaem_BS"/>
</dbReference>
<protein>
    <recommendedName>
        <fullName evidence="11">Ferredoxin--nitrite reductase, chloroplastic</fullName>
        <ecNumber evidence="10">1.7.7.1</ecNumber>
    </recommendedName>
</protein>
<dbReference type="InterPro" id="IPR005117">
    <property type="entry name" value="NiRdtase/SiRdtase_haem-b_fer"/>
</dbReference>
<dbReference type="SUPFAM" id="SSF56014">
    <property type="entry name" value="Nitrite and sulphite reductase 4Fe-4S domain-like"/>
    <property type="match status" value="2"/>
</dbReference>
<keyword evidence="8" id="KW-0408">Iron</keyword>
<evidence type="ECO:0000256" key="10">
    <source>
        <dbReference type="ARBA" id="ARBA00038893"/>
    </source>
</evidence>
<dbReference type="AlphaFoldDB" id="A0A482KHT8"/>
<comment type="catalytic activity">
    <reaction evidence="12">
        <text>6 oxidized [2Fe-2S]-[ferredoxin] + NH4(+) + 2 H2O = nitrite + 6 reduced [2Fe-2S]-[ferredoxin] + 8 H(+)</text>
        <dbReference type="Rhea" id="RHEA:18041"/>
        <dbReference type="Rhea" id="RHEA-COMP:10000"/>
        <dbReference type="Rhea" id="RHEA-COMP:10001"/>
        <dbReference type="ChEBI" id="CHEBI:15377"/>
        <dbReference type="ChEBI" id="CHEBI:15378"/>
        <dbReference type="ChEBI" id="CHEBI:16301"/>
        <dbReference type="ChEBI" id="CHEBI:28938"/>
        <dbReference type="ChEBI" id="CHEBI:33737"/>
        <dbReference type="ChEBI" id="CHEBI:33738"/>
        <dbReference type="EC" id="1.7.7.1"/>
    </reaction>
</comment>
<feature type="domain" description="Nitrite/sulphite reductase 4Fe-4S" evidence="14">
    <location>
        <begin position="462"/>
        <end position="561"/>
    </location>
</feature>
<keyword evidence="7 16" id="KW-0560">Oxidoreductase</keyword>
<sequence>MQTETLVSGAGSLQTRTHLGQRATRKVRHALLRATERRIITSVAAPEAPITTAPVTGLVHLSPEARERSIKSKVKFEKVKVEKCGSNMWTEVPELAKLIREGNTKWEDLNLDDVDIRMKWAGLFHRSKRTPGKFMMRIRVPSGELSAAQLRFLGSAIRVYGEEGCGDITTRAGIQLRGITLDTADKVIEGLLAHGLTSFQSGMDNVRNLTGNPIAGLDPHELIDTRPLLKELQDMIVGPEGKGRADLTNLPRKINVCISSTRDDFPHTQINDVGFEAVQDPASGKVVFNLMVGGYFSIKRNIMSVPAPFSVTEEQLVPFTEALLASFRDHGPRADRQQTRLIWLVEAIGMEKWQELIESYMPPGTKLAPAVHVKHEGTWERRDLLGVHPQKQPGLNWVGACVPSGRLLADDFDEIARLAEKYGDGSVRLTCEENVLFVNVPDASVQGLLAEPLLQRFKANPGNLTRAMVSCTGSQFCGFGLAETKNRAMALMQALEEQLDIPRPVRIHFTGCPNSCGQAQVGDIGLMGAPAKKNGKAVEGYKILLGGKVGENPSLATDFAQCQRRILKPGCGKFWCKPLAQHPRLPQLLHRA</sequence>
<evidence type="ECO:0000256" key="7">
    <source>
        <dbReference type="ARBA" id="ARBA00023002"/>
    </source>
</evidence>
<feature type="compositionally biased region" description="Polar residues" evidence="13">
    <location>
        <begin position="1"/>
        <end position="18"/>
    </location>
</feature>
<comment type="similarity">
    <text evidence="3">Belongs to the nitrite and sulfite reductase 4Fe-4S domain family.</text>
</comment>
<proteinExistence type="inferred from homology"/>